<organism evidence="1 2">
    <name type="scientific">Burkholderia stabilis</name>
    <dbReference type="NCBI Taxonomy" id="95485"/>
    <lineage>
        <taxon>Bacteria</taxon>
        <taxon>Pseudomonadati</taxon>
        <taxon>Pseudomonadota</taxon>
        <taxon>Betaproteobacteria</taxon>
        <taxon>Burkholderiales</taxon>
        <taxon>Burkholderiaceae</taxon>
        <taxon>Burkholderia</taxon>
        <taxon>Burkholderia cepacia complex</taxon>
    </lineage>
</organism>
<evidence type="ECO:0000313" key="1">
    <source>
        <dbReference type="EMBL" id="BAX59189.1"/>
    </source>
</evidence>
<dbReference type="EMBL" id="AP018111">
    <property type="protein sequence ID" value="BAX59189.1"/>
    <property type="molecule type" value="Genomic_DNA"/>
</dbReference>
<dbReference type="Proteomes" id="UP000218432">
    <property type="component" value="Chromosome 1"/>
</dbReference>
<dbReference type="AlphaFoldDB" id="A0A1Y1BLL6"/>
<accession>A0A1Y1BLL6</accession>
<reference evidence="1 2" key="1">
    <citation type="journal article" date="2017" name="Genome Announc.">
        <title>Complete Genome Sequence of Burkholderia stabilis FERMP-21014.</title>
        <authorList>
            <person name="Konishi K."/>
            <person name="Kumagai T."/>
            <person name="Sakasegawa S."/>
            <person name="Tamura T."/>
        </authorList>
    </citation>
    <scope>NUCLEOTIDE SEQUENCE [LARGE SCALE GENOMIC DNA]</scope>
    <source>
        <strain evidence="1 2">FERMP-21014</strain>
    </source>
</reference>
<evidence type="ECO:0000313" key="2">
    <source>
        <dbReference type="Proteomes" id="UP000218432"/>
    </source>
</evidence>
<proteinExistence type="predicted"/>
<protein>
    <submittedName>
        <fullName evidence="1">Uncharacterized protein</fullName>
    </submittedName>
</protein>
<gene>
    <name evidence="1" type="ORF">BSFP_020100</name>
</gene>
<name>A0A1Y1BLL6_9BURK</name>
<sequence>MIDELTLGERDQHNVHADVIVTTPFLGKMS</sequence>